<evidence type="ECO:0000313" key="8">
    <source>
        <dbReference type="EMBL" id="ETV76814.1"/>
    </source>
</evidence>
<proteinExistence type="predicted"/>
<feature type="domain" description="VASt" evidence="7">
    <location>
        <begin position="398"/>
        <end position="584"/>
    </location>
</feature>
<evidence type="ECO:0000256" key="2">
    <source>
        <dbReference type="ARBA" id="ARBA00022692"/>
    </source>
</evidence>
<dbReference type="PROSITE" id="PS51778">
    <property type="entry name" value="VAST"/>
    <property type="match status" value="1"/>
</dbReference>
<dbReference type="OrthoDB" id="67700at2759"/>
<evidence type="ECO:0000259" key="7">
    <source>
        <dbReference type="PROSITE" id="PS51778"/>
    </source>
</evidence>
<evidence type="ECO:0000256" key="5">
    <source>
        <dbReference type="SAM" id="Phobius"/>
    </source>
</evidence>
<dbReference type="PANTHER" id="PTHR47666:SF1">
    <property type="entry name" value="PROTEIN VASCULAR ASSOCIATED DEATH 1, CHLOROPLASTIC"/>
    <property type="match status" value="1"/>
</dbReference>
<dbReference type="Pfam" id="PF00169">
    <property type="entry name" value="PH"/>
    <property type="match status" value="1"/>
</dbReference>
<dbReference type="Pfam" id="PF06398">
    <property type="entry name" value="Pex24p"/>
    <property type="match status" value="1"/>
</dbReference>
<evidence type="ECO:0000256" key="3">
    <source>
        <dbReference type="ARBA" id="ARBA00022989"/>
    </source>
</evidence>
<dbReference type="GO" id="GO:0098588">
    <property type="term" value="C:bounding membrane of organelle"/>
    <property type="evidence" value="ECO:0007669"/>
    <property type="project" value="UniProtKB-ARBA"/>
</dbReference>
<organism evidence="8">
    <name type="scientific">Aphanomyces astaci</name>
    <name type="common">Crayfish plague agent</name>
    <dbReference type="NCBI Taxonomy" id="112090"/>
    <lineage>
        <taxon>Eukaryota</taxon>
        <taxon>Sar</taxon>
        <taxon>Stramenopiles</taxon>
        <taxon>Oomycota</taxon>
        <taxon>Saprolegniomycetes</taxon>
        <taxon>Saprolegniales</taxon>
        <taxon>Verrucalvaceae</taxon>
        <taxon>Aphanomyces</taxon>
    </lineage>
</organism>
<dbReference type="CDD" id="cd00821">
    <property type="entry name" value="PH"/>
    <property type="match status" value="1"/>
</dbReference>
<dbReference type="PROSITE" id="PS50003">
    <property type="entry name" value="PH_DOMAIN"/>
    <property type="match status" value="1"/>
</dbReference>
<protein>
    <recommendedName>
        <fullName evidence="9">PH domain-containing protein</fullName>
    </recommendedName>
</protein>
<dbReference type="PANTHER" id="PTHR47666">
    <property type="entry name" value="PROTEIN VASCULAR ASSOCIATED DEATH 1, CHLOROPLASTIC"/>
    <property type="match status" value="1"/>
</dbReference>
<dbReference type="SMART" id="SM00693">
    <property type="entry name" value="DysFN"/>
    <property type="match status" value="1"/>
</dbReference>
<comment type="subcellular location">
    <subcellularLocation>
        <location evidence="1">Membrane</location>
    </subcellularLocation>
</comment>
<reference evidence="8" key="1">
    <citation type="submission" date="2013-12" db="EMBL/GenBank/DDBJ databases">
        <title>The Genome Sequence of Aphanomyces astaci APO3.</title>
        <authorList>
            <consortium name="The Broad Institute Genomics Platform"/>
            <person name="Russ C."/>
            <person name="Tyler B."/>
            <person name="van West P."/>
            <person name="Dieguez-Uribeondo J."/>
            <person name="Young S.K."/>
            <person name="Zeng Q."/>
            <person name="Gargeya S."/>
            <person name="Fitzgerald M."/>
            <person name="Abouelleil A."/>
            <person name="Alvarado L."/>
            <person name="Chapman S.B."/>
            <person name="Gainer-Dewar J."/>
            <person name="Goldberg J."/>
            <person name="Griggs A."/>
            <person name="Gujja S."/>
            <person name="Hansen M."/>
            <person name="Howarth C."/>
            <person name="Imamovic A."/>
            <person name="Ireland A."/>
            <person name="Larimer J."/>
            <person name="McCowan C."/>
            <person name="Murphy C."/>
            <person name="Pearson M."/>
            <person name="Poon T.W."/>
            <person name="Priest M."/>
            <person name="Roberts A."/>
            <person name="Saif S."/>
            <person name="Shea T."/>
            <person name="Sykes S."/>
            <person name="Wortman J."/>
            <person name="Nusbaum C."/>
            <person name="Birren B."/>
        </authorList>
    </citation>
    <scope>NUCLEOTIDE SEQUENCE [LARGE SCALE GENOMIC DNA]</scope>
    <source>
        <strain evidence="8">APO3</strain>
    </source>
</reference>
<gene>
    <name evidence="8" type="ORF">H257_09262</name>
</gene>
<dbReference type="InterPro" id="IPR031968">
    <property type="entry name" value="VASt"/>
</dbReference>
<name>W4GCL6_APHAT</name>
<dbReference type="Gene3D" id="2.30.29.30">
    <property type="entry name" value="Pleckstrin-homology domain (PH domain)/Phosphotyrosine-binding domain (PTB)"/>
    <property type="match status" value="1"/>
</dbReference>
<dbReference type="GO" id="GO:0005737">
    <property type="term" value="C:cytoplasm"/>
    <property type="evidence" value="ECO:0007669"/>
    <property type="project" value="UniProtKB-ARBA"/>
</dbReference>
<sequence length="729" mass="81775">MEQDAPAAVCAQKSVPLSSSSWSEFIMISTIAISSVLMLVRALFGGDAYRRALKNKSSNRLLGGRKKFQSLHQQTMQNVDESVLADVQTLGDSVLDGYCTMKKGSSSTTWKKRWVVVDAYARVKYYPNAEGSRRNTAPKGTFTVLSVDVAPSTSNNSNQPTLEVRNTLGGTYFFHFDDDVKMQKWLVVLKSRAMQSAIDGRIDPMHSRDRSAPHMKHDLIVLVETFNVLAHKDTSMRSFFAVVKFKAELHDHSVIPVKQTNQRSCSHSRTAVSWNESLHWTFDDHECATCDECVGVGLVGSFGGLPDLLVVNVFEVTMRVKTTKIGRVFVSLKDLFGPNGLTKSSVEASWPILASSTRLQDEKESILGTLQMTLDYTATSQVDATAALTPFLTSAPSDLELLGEFELDMPLLDLLDTYYADPPDGAEASANPVWAQYIKERGDTEVETHRWEPSPAHGGWVRVVTFRSLTHAPIGPSTTMTTNTWQCTGYDWTHDGTVSQVTFQIKVQLHDIPYGDIFTVEHSMTLTKSSPSNNNGVSVKVYLAIPFSSGCMFKSKILSQTKTATHESYVLWFRLLKEMHNAPGTSIAATSVNSAAKKRAPLVRMCSIVDEEVALEEIFENQRMHIFGKWGPNYLWPTDRSRFSNRQGDKELSFNKVECPEHWTWTSEWKVDMKYTECDEEGWSYATDFPRFKYHLAKGKSNARKVGSSVRRRRWVRTMCLNPDADVAF</sequence>
<dbReference type="InterPro" id="IPR010482">
    <property type="entry name" value="TECPR1-like_DysF"/>
</dbReference>
<evidence type="ECO:0000256" key="1">
    <source>
        <dbReference type="ARBA" id="ARBA00004370"/>
    </source>
</evidence>
<dbReference type="EMBL" id="KI913135">
    <property type="protein sequence ID" value="ETV76814.1"/>
    <property type="molecule type" value="Genomic_DNA"/>
</dbReference>
<feature type="transmembrane region" description="Helical" evidence="5">
    <location>
        <begin position="25"/>
        <end position="44"/>
    </location>
</feature>
<feature type="domain" description="PH" evidence="6">
    <location>
        <begin position="92"/>
        <end position="194"/>
    </location>
</feature>
<accession>W4GCL6</accession>
<dbReference type="STRING" id="112090.W4GCL6"/>
<dbReference type="RefSeq" id="XP_009833726.1">
    <property type="nucleotide sequence ID" value="XM_009835424.1"/>
</dbReference>
<dbReference type="SUPFAM" id="SSF50729">
    <property type="entry name" value="PH domain-like"/>
    <property type="match status" value="1"/>
</dbReference>
<dbReference type="InterPro" id="IPR011993">
    <property type="entry name" value="PH-like_dom_sf"/>
</dbReference>
<evidence type="ECO:0000259" key="6">
    <source>
        <dbReference type="PROSITE" id="PS50003"/>
    </source>
</evidence>
<dbReference type="SMART" id="SM00233">
    <property type="entry name" value="PH"/>
    <property type="match status" value="1"/>
</dbReference>
<dbReference type="VEuPathDB" id="FungiDB:H257_09262"/>
<keyword evidence="2 5" id="KW-0812">Transmembrane</keyword>
<keyword evidence="3 5" id="KW-1133">Transmembrane helix</keyword>
<evidence type="ECO:0008006" key="9">
    <source>
        <dbReference type="Google" id="ProtNLM"/>
    </source>
</evidence>
<dbReference type="AlphaFoldDB" id="W4GCL6"/>
<dbReference type="InterPro" id="IPR001849">
    <property type="entry name" value="PH_domain"/>
</dbReference>
<dbReference type="GeneID" id="20811258"/>
<dbReference type="Pfam" id="PF16016">
    <property type="entry name" value="VASt"/>
    <property type="match status" value="1"/>
</dbReference>
<dbReference type="InterPro" id="IPR006614">
    <property type="entry name" value="Peroxin/Ferlin"/>
</dbReference>
<evidence type="ECO:0000256" key="4">
    <source>
        <dbReference type="ARBA" id="ARBA00023136"/>
    </source>
</evidence>
<keyword evidence="4 5" id="KW-0472">Membrane</keyword>